<feature type="non-terminal residue" evidence="1">
    <location>
        <position position="246"/>
    </location>
</feature>
<sequence length="246" mass="26828">MSAPRAYQFIALRRLAAGGSRRQLHMTGPATFPSPLLTAERPVSNLPRDIAGLRAECKRRKLDYSGSMHDLMGRLSADDLTHSRAFTTAVNTSKRPSVEKQDEVKAVRHFNTSRALKAVNDSSTIDFAYFPDFDPDNAEASAIRVPLLPNNFSPARTGAHSLEAADDMVMKPQINTMAADKIISNFSEVSDNNAMTIDFQGMAERIAAATQKAAQAPIAEQTSILKQLWKGIVEDFKGVPTKPVAA</sequence>
<dbReference type="Proteomes" id="UP000729357">
    <property type="component" value="Unassembled WGS sequence"/>
</dbReference>
<proteinExistence type="predicted"/>
<dbReference type="AlphaFoldDB" id="A0A9P8JQK4"/>
<reference evidence="1" key="1">
    <citation type="journal article" date="2021" name="J Fungi (Basel)">
        <title>Virulence traits and population genomics of the black yeast Aureobasidium melanogenum.</title>
        <authorList>
            <person name="Cernosa A."/>
            <person name="Sun X."/>
            <person name="Gostincar C."/>
            <person name="Fang C."/>
            <person name="Gunde-Cimerman N."/>
            <person name="Song Z."/>
        </authorList>
    </citation>
    <scope>NUCLEOTIDE SEQUENCE</scope>
    <source>
        <strain evidence="1">EXF-9298</strain>
    </source>
</reference>
<dbReference type="EMBL" id="JAHFXS010002354">
    <property type="protein sequence ID" value="KAG9972692.1"/>
    <property type="molecule type" value="Genomic_DNA"/>
</dbReference>
<keyword evidence="2" id="KW-1185">Reference proteome</keyword>
<protein>
    <submittedName>
        <fullName evidence="1">Uncharacterized protein</fullName>
    </submittedName>
</protein>
<reference evidence="1" key="2">
    <citation type="submission" date="2021-08" db="EMBL/GenBank/DDBJ databases">
        <authorList>
            <person name="Gostincar C."/>
            <person name="Sun X."/>
            <person name="Song Z."/>
            <person name="Gunde-Cimerman N."/>
        </authorList>
    </citation>
    <scope>NUCLEOTIDE SEQUENCE</scope>
    <source>
        <strain evidence="1">EXF-9298</strain>
    </source>
</reference>
<organism evidence="1 2">
    <name type="scientific">Aureobasidium melanogenum</name>
    <name type="common">Aureobasidium pullulans var. melanogenum</name>
    <dbReference type="NCBI Taxonomy" id="46634"/>
    <lineage>
        <taxon>Eukaryota</taxon>
        <taxon>Fungi</taxon>
        <taxon>Dikarya</taxon>
        <taxon>Ascomycota</taxon>
        <taxon>Pezizomycotina</taxon>
        <taxon>Dothideomycetes</taxon>
        <taxon>Dothideomycetidae</taxon>
        <taxon>Dothideales</taxon>
        <taxon>Saccotheciaceae</taxon>
        <taxon>Aureobasidium</taxon>
    </lineage>
</organism>
<accession>A0A9P8JQK4</accession>
<evidence type="ECO:0000313" key="1">
    <source>
        <dbReference type="EMBL" id="KAG9972692.1"/>
    </source>
</evidence>
<gene>
    <name evidence="1" type="ORF">KCU98_g13097</name>
</gene>
<name>A0A9P8JQK4_AURME</name>
<evidence type="ECO:0000313" key="2">
    <source>
        <dbReference type="Proteomes" id="UP000729357"/>
    </source>
</evidence>
<comment type="caution">
    <text evidence="1">The sequence shown here is derived from an EMBL/GenBank/DDBJ whole genome shotgun (WGS) entry which is preliminary data.</text>
</comment>